<accession>A0AAW1MUZ2</accession>
<name>A0AAW1MUZ2_SAPOF</name>
<keyword evidence="2" id="KW-1185">Reference proteome</keyword>
<dbReference type="Proteomes" id="UP001443914">
    <property type="component" value="Unassembled WGS sequence"/>
</dbReference>
<sequence length="115" mass="13487">MVKPSQGWSNVVKLSFSSLKPELHIWAFKSNFTKRLHMSSRVQQALIRPISCSLTRFPLKITRNAQKRTFPKNVRNFLKNLINHSKLETKFISKKYEVLQSYPLKRISSRNSNNP</sequence>
<evidence type="ECO:0000313" key="2">
    <source>
        <dbReference type="Proteomes" id="UP001443914"/>
    </source>
</evidence>
<organism evidence="1 2">
    <name type="scientific">Saponaria officinalis</name>
    <name type="common">Common soapwort</name>
    <name type="synonym">Lychnis saponaria</name>
    <dbReference type="NCBI Taxonomy" id="3572"/>
    <lineage>
        <taxon>Eukaryota</taxon>
        <taxon>Viridiplantae</taxon>
        <taxon>Streptophyta</taxon>
        <taxon>Embryophyta</taxon>
        <taxon>Tracheophyta</taxon>
        <taxon>Spermatophyta</taxon>
        <taxon>Magnoliopsida</taxon>
        <taxon>eudicotyledons</taxon>
        <taxon>Gunneridae</taxon>
        <taxon>Pentapetalae</taxon>
        <taxon>Caryophyllales</taxon>
        <taxon>Caryophyllaceae</taxon>
        <taxon>Caryophylleae</taxon>
        <taxon>Saponaria</taxon>
    </lineage>
</organism>
<comment type="caution">
    <text evidence="1">The sequence shown here is derived from an EMBL/GenBank/DDBJ whole genome shotgun (WGS) entry which is preliminary data.</text>
</comment>
<proteinExistence type="predicted"/>
<reference evidence="1" key="1">
    <citation type="submission" date="2024-03" db="EMBL/GenBank/DDBJ databases">
        <title>WGS assembly of Saponaria officinalis var. Norfolk2.</title>
        <authorList>
            <person name="Jenkins J."/>
            <person name="Shu S."/>
            <person name="Grimwood J."/>
            <person name="Barry K."/>
            <person name="Goodstein D."/>
            <person name="Schmutz J."/>
            <person name="Leebens-Mack J."/>
            <person name="Osbourn A."/>
        </authorList>
    </citation>
    <scope>NUCLEOTIDE SEQUENCE [LARGE SCALE GENOMIC DNA]</scope>
    <source>
        <strain evidence="1">JIC</strain>
    </source>
</reference>
<evidence type="ECO:0000313" key="1">
    <source>
        <dbReference type="EMBL" id="KAK9750348.1"/>
    </source>
</evidence>
<gene>
    <name evidence="1" type="ORF">RND81_02G189900</name>
</gene>
<dbReference type="AlphaFoldDB" id="A0AAW1MUZ2"/>
<dbReference type="EMBL" id="JBDFQZ010000002">
    <property type="protein sequence ID" value="KAK9750348.1"/>
    <property type="molecule type" value="Genomic_DNA"/>
</dbReference>
<protein>
    <submittedName>
        <fullName evidence="1">Uncharacterized protein</fullName>
    </submittedName>
</protein>